<keyword evidence="4" id="KW-1185">Reference proteome</keyword>
<comment type="similarity">
    <text evidence="1 2">Belongs to the phD/YefM antitoxin family.</text>
</comment>
<organism evidence="3 4">
    <name type="scientific">Acetobacter syzygii</name>
    <dbReference type="NCBI Taxonomy" id="146476"/>
    <lineage>
        <taxon>Bacteria</taxon>
        <taxon>Pseudomonadati</taxon>
        <taxon>Pseudomonadota</taxon>
        <taxon>Alphaproteobacteria</taxon>
        <taxon>Acetobacterales</taxon>
        <taxon>Acetobacteraceae</taxon>
        <taxon>Acetobacter</taxon>
    </lineage>
</organism>
<dbReference type="NCBIfam" id="TIGR01552">
    <property type="entry name" value="phd_fam"/>
    <property type="match status" value="1"/>
</dbReference>
<comment type="function">
    <text evidence="2">Antitoxin component of a type II toxin-antitoxin (TA) system.</text>
</comment>
<dbReference type="EMBL" id="NDFP01000006">
    <property type="protein sequence ID" value="PAL26022.1"/>
    <property type="molecule type" value="Genomic_DNA"/>
</dbReference>
<evidence type="ECO:0000256" key="1">
    <source>
        <dbReference type="ARBA" id="ARBA00009981"/>
    </source>
</evidence>
<comment type="caution">
    <text evidence="3">The sequence shown here is derived from an EMBL/GenBank/DDBJ whole genome shotgun (WGS) entry which is preliminary data.</text>
</comment>
<dbReference type="AlphaFoldDB" id="A0A270BLV4"/>
<dbReference type="Pfam" id="PF02604">
    <property type="entry name" value="PhdYeFM_antitox"/>
    <property type="match status" value="1"/>
</dbReference>
<dbReference type="Proteomes" id="UP000216033">
    <property type="component" value="Unassembled WGS sequence"/>
</dbReference>
<evidence type="ECO:0000313" key="3">
    <source>
        <dbReference type="EMBL" id="PAL26022.1"/>
    </source>
</evidence>
<name>A0A270BLV4_9PROT</name>
<dbReference type="InterPro" id="IPR006442">
    <property type="entry name" value="Antitoxin_Phd/YefM"/>
</dbReference>
<evidence type="ECO:0000313" key="4">
    <source>
        <dbReference type="Proteomes" id="UP000216033"/>
    </source>
</evidence>
<dbReference type="SUPFAM" id="SSF143120">
    <property type="entry name" value="YefM-like"/>
    <property type="match status" value="1"/>
</dbReference>
<dbReference type="Gene3D" id="3.40.1620.10">
    <property type="entry name" value="YefM-like domain"/>
    <property type="match status" value="1"/>
</dbReference>
<evidence type="ECO:0000256" key="2">
    <source>
        <dbReference type="RuleBase" id="RU362080"/>
    </source>
</evidence>
<reference evidence="3 4" key="1">
    <citation type="submission" date="2017-04" db="EMBL/GenBank/DDBJ databases">
        <title>Kefir bacterial isolates.</title>
        <authorList>
            <person name="Kim Y."/>
            <person name="Blasche S."/>
            <person name="Patil K.R."/>
        </authorList>
    </citation>
    <scope>NUCLEOTIDE SEQUENCE [LARGE SCALE GENOMIC DNA]</scope>
    <source>
        <strain evidence="3 4">KR-2</strain>
    </source>
</reference>
<gene>
    <name evidence="3" type="ORF">B9K05_07915</name>
</gene>
<dbReference type="InterPro" id="IPR051405">
    <property type="entry name" value="phD/YefM_antitoxin"/>
</dbReference>
<dbReference type="PANTHER" id="PTHR33713:SF9">
    <property type="entry name" value="ANTITOXIN"/>
    <property type="match status" value="1"/>
</dbReference>
<accession>A0A270BLV4</accession>
<sequence>MIFTYNLVVLVGVDDMAVWQVQEAKTHLSEVIEQARREGPQTITRHGAEKAVILSVEDYRALMAHRQDFKAWLLGGPKVDEFDPPRERDTGREIVL</sequence>
<dbReference type="InterPro" id="IPR036165">
    <property type="entry name" value="YefM-like_sf"/>
</dbReference>
<protein>
    <recommendedName>
        <fullName evidence="2">Antitoxin</fullName>
    </recommendedName>
</protein>
<proteinExistence type="inferred from homology"/>
<dbReference type="PANTHER" id="PTHR33713">
    <property type="entry name" value="ANTITOXIN YAFN-RELATED"/>
    <property type="match status" value="1"/>
</dbReference>